<dbReference type="SMART" id="SM00165">
    <property type="entry name" value="UBA"/>
    <property type="match status" value="2"/>
</dbReference>
<reference evidence="3 4" key="1">
    <citation type="submission" date="2024-02" db="EMBL/GenBank/DDBJ databases">
        <authorList>
            <person name="Chen Y."/>
            <person name="Shah S."/>
            <person name="Dougan E. K."/>
            <person name="Thang M."/>
            <person name="Chan C."/>
        </authorList>
    </citation>
    <scope>NUCLEOTIDE SEQUENCE [LARGE SCALE GENOMIC DNA]</scope>
</reference>
<feature type="domain" description="UBA" evidence="2">
    <location>
        <begin position="57"/>
        <end position="97"/>
    </location>
</feature>
<sequence>MELLVAMGFPARLAQQALKLCDHDPQRATDMLLNNPPPLPDETEPTSGAAPFSSPVEVDEDPLKELRLMGFEESSARGALVAASGSLDLAINLLIDEAGASTASMSGGVVEVRWDDLRNHKGTVAAASSHVEEEELEPPEPPKKRAKQSNRVRPSSAECATASHGRQDPPDAPSDAPCDSAASTLPSLAQGLCFGPSAFGRIERARPSGGWLELEQKEVARMVVASVPSARHLRGQRGELKVTQMLAGIHKQGLWTFGNASSPVNREVWPAFRFIVSEMSKLEPLHPKRVNIFTALVKACEDCQQVQAREILRIYGDLTSQTETFEQQLKYSLIRQKEVALNHFITQQHTGCDLDHTQVQPHQQRVHLFSGYVSQIGDSFGLDGLDAAKSDKFLPRVLEELERKKTLKSKRRFLQALVREMSVTEWLQTLLADINNQSVDADRLINRSGIFQWVQANLSVEAAHRIFYDEDRAEEFKGQDPEKPEPANQYQPFLSGRMLVEMLMHARFLVSENDPGWNGPR</sequence>
<feature type="region of interest" description="Disordered" evidence="1">
    <location>
        <begin position="29"/>
        <end position="58"/>
    </location>
</feature>
<evidence type="ECO:0000256" key="1">
    <source>
        <dbReference type="SAM" id="MobiDB-lite"/>
    </source>
</evidence>
<evidence type="ECO:0000313" key="4">
    <source>
        <dbReference type="Proteomes" id="UP001642484"/>
    </source>
</evidence>
<feature type="region of interest" description="Disordered" evidence="1">
    <location>
        <begin position="124"/>
        <end position="182"/>
    </location>
</feature>
<dbReference type="Gene3D" id="1.10.8.10">
    <property type="entry name" value="DNA helicase RuvA subunit, C-terminal domain"/>
    <property type="match status" value="2"/>
</dbReference>
<dbReference type="PROSITE" id="PS50030">
    <property type="entry name" value="UBA"/>
    <property type="match status" value="2"/>
</dbReference>
<evidence type="ECO:0000259" key="2">
    <source>
        <dbReference type="PROSITE" id="PS50030"/>
    </source>
</evidence>
<proteinExistence type="predicted"/>
<gene>
    <name evidence="3" type="ORF">CCMP2556_LOCUS23717</name>
</gene>
<organism evidence="3 4">
    <name type="scientific">Durusdinium trenchii</name>
    <dbReference type="NCBI Taxonomy" id="1381693"/>
    <lineage>
        <taxon>Eukaryota</taxon>
        <taxon>Sar</taxon>
        <taxon>Alveolata</taxon>
        <taxon>Dinophyceae</taxon>
        <taxon>Suessiales</taxon>
        <taxon>Symbiodiniaceae</taxon>
        <taxon>Durusdinium</taxon>
    </lineage>
</organism>
<feature type="domain" description="UBA" evidence="2">
    <location>
        <begin position="1"/>
        <end position="35"/>
    </location>
</feature>
<accession>A0ABP0M1I5</accession>
<comment type="caution">
    <text evidence="3">The sequence shown here is derived from an EMBL/GenBank/DDBJ whole genome shotgun (WGS) entry which is preliminary data.</text>
</comment>
<keyword evidence="4" id="KW-1185">Reference proteome</keyword>
<dbReference type="Proteomes" id="UP001642484">
    <property type="component" value="Unassembled WGS sequence"/>
</dbReference>
<name>A0ABP0M1I5_9DINO</name>
<feature type="compositionally biased region" description="Low complexity" evidence="1">
    <location>
        <begin position="173"/>
        <end position="182"/>
    </location>
</feature>
<protein>
    <recommendedName>
        <fullName evidence="2">UBA domain-containing protein</fullName>
    </recommendedName>
</protein>
<evidence type="ECO:0000313" key="3">
    <source>
        <dbReference type="EMBL" id="CAK9045331.1"/>
    </source>
</evidence>
<dbReference type="EMBL" id="CAXAMN010015224">
    <property type="protein sequence ID" value="CAK9045331.1"/>
    <property type="molecule type" value="Genomic_DNA"/>
</dbReference>
<dbReference type="CDD" id="cd14291">
    <property type="entry name" value="UBA1_NUB1_like"/>
    <property type="match status" value="1"/>
</dbReference>
<dbReference type="SUPFAM" id="SSF46934">
    <property type="entry name" value="UBA-like"/>
    <property type="match status" value="2"/>
</dbReference>
<dbReference type="InterPro" id="IPR009060">
    <property type="entry name" value="UBA-like_sf"/>
</dbReference>
<dbReference type="Pfam" id="PF00627">
    <property type="entry name" value="UBA"/>
    <property type="match status" value="2"/>
</dbReference>
<dbReference type="InterPro" id="IPR015940">
    <property type="entry name" value="UBA"/>
</dbReference>